<comment type="caution">
    <text evidence="2">The sequence shown here is derived from an EMBL/GenBank/DDBJ whole genome shotgun (WGS) entry which is preliminary data.</text>
</comment>
<evidence type="ECO:0000313" key="3">
    <source>
        <dbReference type="Proteomes" id="UP001156666"/>
    </source>
</evidence>
<dbReference type="AlphaFoldDB" id="A0AA37SMN1"/>
<dbReference type="Proteomes" id="UP001156666">
    <property type="component" value="Unassembled WGS sequence"/>
</dbReference>
<name>A0AA37SMN1_9BACT</name>
<dbReference type="InterPro" id="IPR022409">
    <property type="entry name" value="PKD/Chitinase_dom"/>
</dbReference>
<accession>A0AA37SMN1</accession>
<keyword evidence="3" id="KW-1185">Reference proteome</keyword>
<protein>
    <recommendedName>
        <fullName evidence="1">PKD domain-containing protein</fullName>
    </recommendedName>
</protein>
<dbReference type="InterPro" id="IPR000601">
    <property type="entry name" value="PKD_dom"/>
</dbReference>
<dbReference type="Gene3D" id="2.60.40.10">
    <property type="entry name" value="Immunoglobulins"/>
    <property type="match status" value="1"/>
</dbReference>
<sequence length="282" mass="29982">MFVVSSCKEDPVVIPEPTAGFSVAIDGKVATFTNASADADTYAWEFGDGESSSEANPVHTYAANGSYVAKLTATSAGGTDSKQEVLDIINITIDGDLSDWDDTEVAFTGGGTITNVKVENLDNNKLFLYVEGTADLTPLTQVYLNVDNDRSTGAQIDWQYLMGGEDVLVEGNLSAGEEQYGALYPCEPCDGSNPGNWNWSATPSNENIADFVVASEMISIQGGLAYEMVIDLTALGKTISTEAIGIAVADMSLETWGPVGAAPVFWNENDNPEGTLFVYTFK</sequence>
<dbReference type="Pfam" id="PF18911">
    <property type="entry name" value="PKD_4"/>
    <property type="match status" value="1"/>
</dbReference>
<dbReference type="SMART" id="SM00089">
    <property type="entry name" value="PKD"/>
    <property type="match status" value="1"/>
</dbReference>
<dbReference type="SUPFAM" id="SSF49299">
    <property type="entry name" value="PKD domain"/>
    <property type="match status" value="1"/>
</dbReference>
<proteinExistence type="predicted"/>
<feature type="domain" description="PKD" evidence="1">
    <location>
        <begin position="28"/>
        <end position="78"/>
    </location>
</feature>
<gene>
    <name evidence="2" type="ORF">GCM10007940_22030</name>
</gene>
<evidence type="ECO:0000259" key="1">
    <source>
        <dbReference type="PROSITE" id="PS50093"/>
    </source>
</evidence>
<evidence type="ECO:0000313" key="2">
    <source>
        <dbReference type="EMBL" id="GLR17588.1"/>
    </source>
</evidence>
<dbReference type="InterPro" id="IPR035986">
    <property type="entry name" value="PKD_dom_sf"/>
</dbReference>
<reference evidence="2" key="2">
    <citation type="submission" date="2023-01" db="EMBL/GenBank/DDBJ databases">
        <title>Draft genome sequence of Portibacter lacus strain NBRC 108769.</title>
        <authorList>
            <person name="Sun Q."/>
            <person name="Mori K."/>
        </authorList>
    </citation>
    <scope>NUCLEOTIDE SEQUENCE</scope>
    <source>
        <strain evidence="2">NBRC 108769</strain>
    </source>
</reference>
<dbReference type="InterPro" id="IPR013783">
    <property type="entry name" value="Ig-like_fold"/>
</dbReference>
<reference evidence="2" key="1">
    <citation type="journal article" date="2014" name="Int. J. Syst. Evol. Microbiol.">
        <title>Complete genome sequence of Corynebacterium casei LMG S-19264T (=DSM 44701T), isolated from a smear-ripened cheese.</title>
        <authorList>
            <consortium name="US DOE Joint Genome Institute (JGI-PGF)"/>
            <person name="Walter F."/>
            <person name="Albersmeier A."/>
            <person name="Kalinowski J."/>
            <person name="Ruckert C."/>
        </authorList>
    </citation>
    <scope>NUCLEOTIDE SEQUENCE</scope>
    <source>
        <strain evidence="2">NBRC 108769</strain>
    </source>
</reference>
<organism evidence="2 3">
    <name type="scientific">Portibacter lacus</name>
    <dbReference type="NCBI Taxonomy" id="1099794"/>
    <lineage>
        <taxon>Bacteria</taxon>
        <taxon>Pseudomonadati</taxon>
        <taxon>Bacteroidota</taxon>
        <taxon>Saprospiria</taxon>
        <taxon>Saprospirales</taxon>
        <taxon>Haliscomenobacteraceae</taxon>
        <taxon>Portibacter</taxon>
    </lineage>
</organism>
<dbReference type="CDD" id="cd00146">
    <property type="entry name" value="PKD"/>
    <property type="match status" value="1"/>
</dbReference>
<dbReference type="EMBL" id="BSOH01000014">
    <property type="protein sequence ID" value="GLR17588.1"/>
    <property type="molecule type" value="Genomic_DNA"/>
</dbReference>
<dbReference type="PROSITE" id="PS50093">
    <property type="entry name" value="PKD"/>
    <property type="match status" value="1"/>
</dbReference>